<accession>A0A820WTU0</accession>
<sequence length="703" mass="78021">MNQTQAYQDLGTSNPLESLVNKTNDFLYGLWRNKHITQKQYERLKVIKEQAEIAHLYFLPKAHKPKTPLRPIMASLKSPTIAISRWLDGLLRPVFNRLANETTILNGSQLVKQIEQWSARYLTPTTSFITMDVTDLYTMIPQEGGIRAISKLMEASNIKQIDGVKKAIILALARFVMTNNYFYLDGLYYKQIRGGAMGSPLTLTIANAYMYFVERPMSKWAIRTNSLYYRYIDDLFIMSNVYVDTLTGLVNYWNKLEININLSASIGYTAEYLELKIENRGEGKQELRTNNITQKQLRQKRQSLGTNLNDPYYAYNPDYMGGNMPNVQLYQNNVNNGQQSSCTCNCGEMSYGPPVICTNPQTCVAYCLQMYPGQCTLINTYGCCGSSCKYFQSQSLQNRFCTCNCGGQQFFNPTDTCSSSQSCLILCRSKYPQTCMTITTEACCGTDCQTYSQAIANTCACQCHGYTYYPSPRCSSPERCINICMTTYGTCTVGQTQGCCGASCSSYIPTCTCRCGSNFIASTSVPCQKGRNCLETCMSSYSACTEGNTRACCGADCANSYLSCSCLCGTSQNIPLNLICGSPQQCAQACVQSVRECNIANTQGCCGGSCYGYIPSCKCQCGGHIYYTPSTCNTAEQCTNACIIQYGYTCTPINTIGCCNGTVCTRRNRFLGVSKASTFLLSHITIVLLISYYFVEAIAINFS</sequence>
<evidence type="ECO:0000256" key="1">
    <source>
        <dbReference type="SAM" id="Phobius"/>
    </source>
</evidence>
<reference evidence="3" key="1">
    <citation type="submission" date="2021-02" db="EMBL/GenBank/DDBJ databases">
        <authorList>
            <person name="Nowell W R."/>
        </authorList>
    </citation>
    <scope>NUCLEOTIDE SEQUENCE</scope>
</reference>
<dbReference type="Proteomes" id="UP000663862">
    <property type="component" value="Unassembled WGS sequence"/>
</dbReference>
<dbReference type="InterPro" id="IPR043502">
    <property type="entry name" value="DNA/RNA_pol_sf"/>
</dbReference>
<keyword evidence="1" id="KW-1133">Transmembrane helix</keyword>
<keyword evidence="1" id="KW-0812">Transmembrane</keyword>
<evidence type="ECO:0000313" key="3">
    <source>
        <dbReference type="EMBL" id="CAF4521659.1"/>
    </source>
</evidence>
<dbReference type="EMBL" id="CAJOBQ010001864">
    <property type="protein sequence ID" value="CAF4521659.1"/>
    <property type="molecule type" value="Genomic_DNA"/>
</dbReference>
<gene>
    <name evidence="3" type="ORF">TSG867_LOCUS22612</name>
</gene>
<evidence type="ECO:0000313" key="4">
    <source>
        <dbReference type="Proteomes" id="UP000663862"/>
    </source>
</evidence>
<comment type="caution">
    <text evidence="3">The sequence shown here is derived from an EMBL/GenBank/DDBJ whole genome shotgun (WGS) entry which is preliminary data.</text>
</comment>
<dbReference type="PANTHER" id="PTHR21301">
    <property type="entry name" value="REVERSE TRANSCRIPTASE"/>
    <property type="match status" value="1"/>
</dbReference>
<protein>
    <recommendedName>
        <fullName evidence="2">Reverse transcriptase domain-containing protein</fullName>
    </recommendedName>
</protein>
<dbReference type="Gene3D" id="1.10.10.2210">
    <property type="match status" value="1"/>
</dbReference>
<dbReference type="PROSITE" id="PS50878">
    <property type="entry name" value="RT_POL"/>
    <property type="match status" value="1"/>
</dbReference>
<evidence type="ECO:0000259" key="2">
    <source>
        <dbReference type="PROSITE" id="PS50878"/>
    </source>
</evidence>
<dbReference type="Gene3D" id="3.30.70.2630">
    <property type="match status" value="1"/>
</dbReference>
<keyword evidence="1" id="KW-0472">Membrane</keyword>
<proteinExistence type="predicted"/>
<name>A0A820WTU0_9BILA</name>
<feature type="domain" description="Reverse transcriptase" evidence="2">
    <location>
        <begin position="40"/>
        <end position="308"/>
    </location>
</feature>
<dbReference type="InterPro" id="IPR000477">
    <property type="entry name" value="RT_dom"/>
</dbReference>
<feature type="transmembrane region" description="Helical" evidence="1">
    <location>
        <begin position="676"/>
        <end position="695"/>
    </location>
</feature>
<dbReference type="Gene3D" id="3.10.10.20">
    <property type="match status" value="1"/>
</dbReference>
<organism evidence="3 4">
    <name type="scientific">Rotaria socialis</name>
    <dbReference type="NCBI Taxonomy" id="392032"/>
    <lineage>
        <taxon>Eukaryota</taxon>
        <taxon>Metazoa</taxon>
        <taxon>Spiralia</taxon>
        <taxon>Gnathifera</taxon>
        <taxon>Rotifera</taxon>
        <taxon>Eurotatoria</taxon>
        <taxon>Bdelloidea</taxon>
        <taxon>Philodinida</taxon>
        <taxon>Philodinidae</taxon>
        <taxon>Rotaria</taxon>
    </lineage>
</organism>
<dbReference type="SUPFAM" id="SSF56672">
    <property type="entry name" value="DNA/RNA polymerases"/>
    <property type="match status" value="1"/>
</dbReference>
<dbReference type="PANTHER" id="PTHR21301:SF10">
    <property type="entry name" value="REVERSE TRANSCRIPTASE DOMAIN-CONTAINING PROTEIN"/>
    <property type="match status" value="1"/>
</dbReference>
<dbReference type="AlphaFoldDB" id="A0A820WTU0"/>